<feature type="transmembrane region" description="Helical" evidence="1">
    <location>
        <begin position="41"/>
        <end position="60"/>
    </location>
</feature>
<proteinExistence type="predicted"/>
<keyword evidence="3" id="KW-1185">Reference proteome</keyword>
<accession>A0A1I6L4Z7</accession>
<keyword evidence="1" id="KW-0472">Membrane</keyword>
<sequence length="76" mass="8039">MSTNTDNHIGWFGWFSLLGFIILGLLAIGESMAALEWPLTVGLTAALAILAGIGAIALWMGNDPTAHDTTADAQRR</sequence>
<evidence type="ECO:0000256" key="1">
    <source>
        <dbReference type="SAM" id="Phobius"/>
    </source>
</evidence>
<evidence type="ECO:0000313" key="3">
    <source>
        <dbReference type="Proteomes" id="UP000199062"/>
    </source>
</evidence>
<dbReference type="AlphaFoldDB" id="A0A1I6L4Z7"/>
<gene>
    <name evidence="2" type="ORF">SAMN05216559_2045</name>
</gene>
<dbReference type="Proteomes" id="UP000199062">
    <property type="component" value="Unassembled WGS sequence"/>
</dbReference>
<dbReference type="RefSeq" id="WP_089816427.1">
    <property type="nucleotide sequence ID" value="NZ_FOZK01000002.1"/>
</dbReference>
<protein>
    <submittedName>
        <fullName evidence="2">Uncharacterized protein</fullName>
    </submittedName>
</protein>
<reference evidence="2 3" key="1">
    <citation type="submission" date="2016-10" db="EMBL/GenBank/DDBJ databases">
        <authorList>
            <person name="de Groot N.N."/>
        </authorList>
    </citation>
    <scope>NUCLEOTIDE SEQUENCE [LARGE SCALE GENOMIC DNA]</scope>
    <source>
        <strain evidence="2 3">CGMCC 1.10457</strain>
    </source>
</reference>
<keyword evidence="1" id="KW-0812">Transmembrane</keyword>
<name>A0A1I6L4Z7_9EURY</name>
<dbReference type="EMBL" id="FOZK01000002">
    <property type="protein sequence ID" value="SFR98504.1"/>
    <property type="molecule type" value="Genomic_DNA"/>
</dbReference>
<keyword evidence="1" id="KW-1133">Transmembrane helix</keyword>
<feature type="transmembrane region" description="Helical" evidence="1">
    <location>
        <begin position="12"/>
        <end position="29"/>
    </location>
</feature>
<evidence type="ECO:0000313" key="2">
    <source>
        <dbReference type="EMBL" id="SFR98504.1"/>
    </source>
</evidence>
<organism evidence="2 3">
    <name type="scientific">Halomicrobium zhouii</name>
    <dbReference type="NCBI Taxonomy" id="767519"/>
    <lineage>
        <taxon>Archaea</taxon>
        <taxon>Methanobacteriati</taxon>
        <taxon>Methanobacteriota</taxon>
        <taxon>Stenosarchaea group</taxon>
        <taxon>Halobacteria</taxon>
        <taxon>Halobacteriales</taxon>
        <taxon>Haloarculaceae</taxon>
        <taxon>Halomicrobium</taxon>
    </lineage>
</organism>